<dbReference type="EMBL" id="KI913153">
    <property type="protein sequence ID" value="ETV72604.1"/>
    <property type="molecule type" value="Genomic_DNA"/>
</dbReference>
<feature type="compositionally biased region" description="Pro residues" evidence="7">
    <location>
        <begin position="220"/>
        <end position="231"/>
    </location>
</feature>
<keyword evidence="5" id="KW-0694">RNA-binding</keyword>
<dbReference type="InterPro" id="IPR001900">
    <property type="entry name" value="RNase_II/R"/>
</dbReference>
<dbReference type="GeneID" id="20814358"/>
<dbReference type="SMART" id="SM00955">
    <property type="entry name" value="RNB"/>
    <property type="match status" value="1"/>
</dbReference>
<dbReference type="InterPro" id="IPR041505">
    <property type="entry name" value="Dis3_CSD2"/>
</dbReference>
<organism evidence="9">
    <name type="scientific">Aphanomyces astaci</name>
    <name type="common">Crayfish plague agent</name>
    <dbReference type="NCBI Taxonomy" id="112090"/>
    <lineage>
        <taxon>Eukaryota</taxon>
        <taxon>Sar</taxon>
        <taxon>Stramenopiles</taxon>
        <taxon>Oomycota</taxon>
        <taxon>Saprolegniomycetes</taxon>
        <taxon>Saprolegniales</taxon>
        <taxon>Verrucalvaceae</taxon>
        <taxon>Aphanomyces</taxon>
    </lineage>
</organism>
<sequence length="1077" mass="117898">MDKSMLRKEANGKTKATWKQRRAAEETLETDRPSMGNDEVHGDRQASDGRPHMMTPQDSAKLKPTQAKKGGHQPTMAHPNDATPSTGTLASSPAHICGPLIDPQPSAKKHAKKNVKRANAASWQQHPAPSRTVPTENTLPLPPPIPTTVASHQSTTSNDISSVSNKEPPQPARIHASVPSAAAPSVSNVDKKKKKKKKVIPPPPSSSTLPGDANTIEPAVAPPNQKPPPPLQIEAKLKPATKPRHRSNVPSTASIPTLANTTRSLIHDTLGQQLPSPPHRGSGGGPHDDLNNAIAIPKKAKSRTDYAKKYTPEYEPHLAYDDVVRGLCDGSLVSGVLRVNKHNRMDAYVTIPGLDRDLFIDGLSRQNRALDGDTVVLVGLPQTKWRTKSSSLATSTATPSPACISSDAETLAALWNPLVQPSQPPAASPSSARHDVAVGSGIDRLQAHVDAVQSHLKAGQKAQPTASVVHILERADVSYVGVVRVTKQNVTLFDALDKRLPRGMRIHNMPPEYHRNPHLFATTMLCLVKLDQWAVHYKSPTGVLVQVLGPASQVDSDLLALLTTNSLLRHLEPFSPEIAASLPVATEWTIPQSELDRRRDLRGWTVFSIDPSTARDLDDAMSIRRLPDDDTFEVGVHIADVSHFIVPGSALDVEAQARCTSVYFVNQVLPMLPRVLCEQLCSLNASVDRLAFTVLWHMRKDGTMVADAPIWFGKTIIRSCCQLDYATAQLLLDSSTTHDIAWPRPPTGGHSKQSIATCVRQLGDIAMARRRQRFATGAVQLPRPKLSFQLDNDGNPVGMTEYPLRESNYLVEEFMLLANYLVAQQLLQHGPPCALLRSHSPPDETKWGNALSQLDKMGVHLTNQQHLTPFLAQLERERGPVVLQTVRHVLTKPMATAEYVIVEDRHLTDRHRHFALNLPYYTHFTSPIRRYADVLVHRLLEASLSGSTSSVAVTPKMVDTCNLQKLRSKRAQQSCDLIYLARYVEHKGEVATTAVVVGVGSRSFTLMFLSFGFEQRVDAPDVATNFKFDDVKKCLSLTVASGATVPITLFEPVQVKLSTTKRVPLELVYTLVPSSSS</sequence>
<feature type="compositionally biased region" description="Basic residues" evidence="7">
    <location>
        <begin position="107"/>
        <end position="116"/>
    </location>
</feature>
<evidence type="ECO:0000256" key="5">
    <source>
        <dbReference type="ARBA" id="ARBA00022884"/>
    </source>
</evidence>
<dbReference type="PROSITE" id="PS01175">
    <property type="entry name" value="RIBONUCLEASE_II"/>
    <property type="match status" value="1"/>
</dbReference>
<dbReference type="InterPro" id="IPR050180">
    <property type="entry name" value="RNR_Ribonuclease"/>
</dbReference>
<feature type="compositionally biased region" description="Basic and acidic residues" evidence="7">
    <location>
        <begin position="1"/>
        <end position="12"/>
    </location>
</feature>
<evidence type="ECO:0000256" key="7">
    <source>
        <dbReference type="SAM" id="MobiDB-lite"/>
    </source>
</evidence>
<feature type="region of interest" description="Disordered" evidence="7">
    <location>
        <begin position="269"/>
        <end position="292"/>
    </location>
</feature>
<accession>W4G0R1</accession>
<dbReference type="AlphaFoldDB" id="W4G0R1"/>
<keyword evidence="4" id="KW-0269">Exonuclease</keyword>
<feature type="compositionally biased region" description="Low complexity" evidence="7">
    <location>
        <begin position="176"/>
        <end position="188"/>
    </location>
</feature>
<keyword evidence="2" id="KW-0540">Nuclease</keyword>
<dbReference type="Pfam" id="PF00773">
    <property type="entry name" value="RNB"/>
    <property type="match status" value="1"/>
</dbReference>
<proteinExistence type="inferred from homology"/>
<reference evidence="9" key="1">
    <citation type="submission" date="2013-12" db="EMBL/GenBank/DDBJ databases">
        <title>The Genome Sequence of Aphanomyces astaci APO3.</title>
        <authorList>
            <consortium name="The Broad Institute Genomics Platform"/>
            <person name="Russ C."/>
            <person name="Tyler B."/>
            <person name="van West P."/>
            <person name="Dieguez-Uribeondo J."/>
            <person name="Young S.K."/>
            <person name="Zeng Q."/>
            <person name="Gargeya S."/>
            <person name="Fitzgerald M."/>
            <person name="Abouelleil A."/>
            <person name="Alvarado L."/>
            <person name="Chapman S.B."/>
            <person name="Gainer-Dewar J."/>
            <person name="Goldberg J."/>
            <person name="Griggs A."/>
            <person name="Gujja S."/>
            <person name="Hansen M."/>
            <person name="Howarth C."/>
            <person name="Imamovic A."/>
            <person name="Ireland A."/>
            <person name="Larimer J."/>
            <person name="McCowan C."/>
            <person name="Murphy C."/>
            <person name="Pearson M."/>
            <person name="Poon T.W."/>
            <person name="Priest M."/>
            <person name="Roberts A."/>
            <person name="Saif S."/>
            <person name="Shea T."/>
            <person name="Sykes S."/>
            <person name="Wortman J."/>
            <person name="Nusbaum C."/>
            <person name="Birren B."/>
        </authorList>
    </citation>
    <scope>NUCLEOTIDE SEQUENCE [LARGE SCALE GENOMIC DNA]</scope>
    <source>
        <strain evidence="9">APO3</strain>
    </source>
</reference>
<evidence type="ECO:0000259" key="8">
    <source>
        <dbReference type="SMART" id="SM00955"/>
    </source>
</evidence>
<dbReference type="OrthoDB" id="372421at2759"/>
<protein>
    <recommendedName>
        <fullName evidence="8">RNB domain-containing protein</fullName>
    </recommendedName>
</protein>
<dbReference type="InterPro" id="IPR012340">
    <property type="entry name" value="NA-bd_OB-fold"/>
</dbReference>
<dbReference type="Pfam" id="PF17216">
    <property type="entry name" value="Rrp44_CSD1"/>
    <property type="match status" value="1"/>
</dbReference>
<dbReference type="SUPFAM" id="SSF50249">
    <property type="entry name" value="Nucleic acid-binding proteins"/>
    <property type="match status" value="2"/>
</dbReference>
<dbReference type="InterPro" id="IPR033771">
    <property type="entry name" value="Rrp44_CSD1"/>
</dbReference>
<dbReference type="Pfam" id="PF17849">
    <property type="entry name" value="OB_Dis3"/>
    <property type="match status" value="1"/>
</dbReference>
<dbReference type="GO" id="GO:0000932">
    <property type="term" value="C:P-body"/>
    <property type="evidence" value="ECO:0007669"/>
    <property type="project" value="TreeGrafter"/>
</dbReference>
<feature type="compositionally biased region" description="Polar residues" evidence="7">
    <location>
        <begin position="82"/>
        <end position="91"/>
    </location>
</feature>
<keyword evidence="3" id="KW-0378">Hydrolase</keyword>
<evidence type="ECO:0000256" key="6">
    <source>
        <dbReference type="RuleBase" id="RU003901"/>
    </source>
</evidence>
<dbReference type="GO" id="GO:0000175">
    <property type="term" value="F:3'-5'-RNA exonuclease activity"/>
    <property type="evidence" value="ECO:0007669"/>
    <property type="project" value="TreeGrafter"/>
</dbReference>
<feature type="region of interest" description="Disordered" evidence="7">
    <location>
        <begin position="1"/>
        <end position="233"/>
    </location>
</feature>
<name>W4G0R1_APHAT</name>
<feature type="compositionally biased region" description="Polar residues" evidence="7">
    <location>
        <begin position="150"/>
        <end position="167"/>
    </location>
</feature>
<evidence type="ECO:0000256" key="1">
    <source>
        <dbReference type="ARBA" id="ARBA00005785"/>
    </source>
</evidence>
<dbReference type="InterPro" id="IPR022966">
    <property type="entry name" value="RNase_II/R_CS"/>
</dbReference>
<dbReference type="VEuPathDB" id="FungiDB:H257_12362"/>
<dbReference type="RefSeq" id="XP_009837832.1">
    <property type="nucleotide sequence ID" value="XM_009839530.1"/>
</dbReference>
<dbReference type="Gene3D" id="2.40.50.700">
    <property type="match status" value="1"/>
</dbReference>
<feature type="compositionally biased region" description="Basic and acidic residues" evidence="7">
    <location>
        <begin position="22"/>
        <end position="51"/>
    </location>
</feature>
<feature type="domain" description="RNB" evidence="8">
    <location>
        <begin position="598"/>
        <end position="946"/>
    </location>
</feature>
<evidence type="ECO:0000313" key="9">
    <source>
        <dbReference type="EMBL" id="ETV72604.1"/>
    </source>
</evidence>
<dbReference type="STRING" id="112090.W4G0R1"/>
<dbReference type="PANTHER" id="PTHR23355">
    <property type="entry name" value="RIBONUCLEASE"/>
    <property type="match status" value="1"/>
</dbReference>
<evidence type="ECO:0000256" key="4">
    <source>
        <dbReference type="ARBA" id="ARBA00022839"/>
    </source>
</evidence>
<dbReference type="GO" id="GO:0003723">
    <property type="term" value="F:RNA binding"/>
    <property type="evidence" value="ECO:0007669"/>
    <property type="project" value="UniProtKB-KW"/>
</dbReference>
<dbReference type="PANTHER" id="PTHR23355:SF9">
    <property type="entry name" value="DIS3-LIKE EXONUCLEASE 2"/>
    <property type="match status" value="1"/>
</dbReference>
<gene>
    <name evidence="9" type="ORF">H257_12362</name>
</gene>
<evidence type="ECO:0000256" key="2">
    <source>
        <dbReference type="ARBA" id="ARBA00022722"/>
    </source>
</evidence>
<comment type="similarity">
    <text evidence="1 6">Belongs to the RNR ribonuclease family.</text>
</comment>
<evidence type="ECO:0000256" key="3">
    <source>
        <dbReference type="ARBA" id="ARBA00022801"/>
    </source>
</evidence>
<dbReference type="Gene3D" id="2.40.50.690">
    <property type="match status" value="1"/>
</dbReference>
<dbReference type="GO" id="GO:0006402">
    <property type="term" value="P:mRNA catabolic process"/>
    <property type="evidence" value="ECO:0007669"/>
    <property type="project" value="TreeGrafter"/>
</dbReference>